<dbReference type="RefSeq" id="WP_144246863.1">
    <property type="nucleotide sequence ID" value="NZ_VLPK01000001.1"/>
</dbReference>
<dbReference type="Proteomes" id="UP000318733">
    <property type="component" value="Unassembled WGS sequence"/>
</dbReference>
<comment type="caution">
    <text evidence="2">The sequence shown here is derived from an EMBL/GenBank/DDBJ whole genome shotgun (WGS) entry which is preliminary data.</text>
</comment>
<evidence type="ECO:0000313" key="2">
    <source>
        <dbReference type="EMBL" id="TSJ43298.1"/>
    </source>
</evidence>
<organism evidence="2 3">
    <name type="scientific">Mucilaginibacter corticis</name>
    <dbReference type="NCBI Taxonomy" id="2597670"/>
    <lineage>
        <taxon>Bacteria</taxon>
        <taxon>Pseudomonadati</taxon>
        <taxon>Bacteroidota</taxon>
        <taxon>Sphingobacteriia</taxon>
        <taxon>Sphingobacteriales</taxon>
        <taxon>Sphingobacteriaceae</taxon>
        <taxon>Mucilaginibacter</taxon>
    </lineage>
</organism>
<sequence length="206" mass="22469">MKITVKAFIYSFLFICLGSAAHAQINMPDSVRVGLGAELASATGTGFGTGVTTDAGGTAAAAYSYGVGLVLRGDIPVMSHLYATATLGYISFLPTGKSSYSQQAILKTSLPDFNTIPIKVGLKWLLGNRFYVQGEIGETFLANKKELYALYGNSVTWSPQIGLVLPLKKRHTYIDAGLRYERTESFYNDSNHNTFWALHIAYEFNL</sequence>
<evidence type="ECO:0000313" key="3">
    <source>
        <dbReference type="Proteomes" id="UP000318733"/>
    </source>
</evidence>
<accession>A0A556MU30</accession>
<feature type="signal peptide" evidence="1">
    <location>
        <begin position="1"/>
        <end position="23"/>
    </location>
</feature>
<dbReference type="EMBL" id="VLPK01000001">
    <property type="protein sequence ID" value="TSJ43298.1"/>
    <property type="molecule type" value="Genomic_DNA"/>
</dbReference>
<protein>
    <recommendedName>
        <fullName evidence="4">Outer membrane protein beta-barrel domain-containing protein</fullName>
    </recommendedName>
</protein>
<keyword evidence="1" id="KW-0732">Signal</keyword>
<dbReference type="OrthoDB" id="657299at2"/>
<reference evidence="2 3" key="1">
    <citation type="submission" date="2019-07" db="EMBL/GenBank/DDBJ databases">
        <authorList>
            <person name="Huq M.A."/>
        </authorList>
    </citation>
    <scope>NUCLEOTIDE SEQUENCE [LARGE SCALE GENOMIC DNA]</scope>
    <source>
        <strain evidence="2 3">MAH-19</strain>
    </source>
</reference>
<keyword evidence="3" id="KW-1185">Reference proteome</keyword>
<proteinExistence type="predicted"/>
<evidence type="ECO:0008006" key="4">
    <source>
        <dbReference type="Google" id="ProtNLM"/>
    </source>
</evidence>
<feature type="chain" id="PRO_5022003152" description="Outer membrane protein beta-barrel domain-containing protein" evidence="1">
    <location>
        <begin position="24"/>
        <end position="206"/>
    </location>
</feature>
<dbReference type="AlphaFoldDB" id="A0A556MU30"/>
<gene>
    <name evidence="2" type="ORF">FO440_03640</name>
</gene>
<name>A0A556MU30_9SPHI</name>
<evidence type="ECO:0000256" key="1">
    <source>
        <dbReference type="SAM" id="SignalP"/>
    </source>
</evidence>